<dbReference type="SUPFAM" id="SSF54909">
    <property type="entry name" value="Dimeric alpha+beta barrel"/>
    <property type="match status" value="1"/>
</dbReference>
<sequence>MSSVRTVTRALHSVVPSKPPVREWLVILPDNTQVASTISNTTLAIHSTNKIPAGPPYRNPAPALPQFRAPSQGGLSETNTGPIFARPFVKGPVENRPFVGSVMIVNDTDAEAIRAKLKSDIYTQERIWDWENAEILPFHTLERIPAELEKQGSSPHPPLLQ</sequence>
<organism evidence="1 2">
    <name type="scientific">Aspergillus pseudoustus</name>
    <dbReference type="NCBI Taxonomy" id="1810923"/>
    <lineage>
        <taxon>Eukaryota</taxon>
        <taxon>Fungi</taxon>
        <taxon>Dikarya</taxon>
        <taxon>Ascomycota</taxon>
        <taxon>Pezizomycotina</taxon>
        <taxon>Eurotiomycetes</taxon>
        <taxon>Eurotiomycetidae</taxon>
        <taxon>Eurotiales</taxon>
        <taxon>Aspergillaceae</taxon>
        <taxon>Aspergillus</taxon>
        <taxon>Aspergillus subgen. Nidulantes</taxon>
    </lineage>
</organism>
<dbReference type="EMBL" id="JBFXLU010000033">
    <property type="protein sequence ID" value="KAL2851008.1"/>
    <property type="molecule type" value="Genomic_DNA"/>
</dbReference>
<accession>A0ABR4KIG8</accession>
<dbReference type="Gene3D" id="3.30.70.1060">
    <property type="entry name" value="Dimeric alpha+beta barrel"/>
    <property type="match status" value="1"/>
</dbReference>
<dbReference type="Proteomes" id="UP001610446">
    <property type="component" value="Unassembled WGS sequence"/>
</dbReference>
<reference evidence="1 2" key="1">
    <citation type="submission" date="2024-07" db="EMBL/GenBank/DDBJ databases">
        <title>Section-level genome sequencing and comparative genomics of Aspergillus sections Usti and Cavernicolus.</title>
        <authorList>
            <consortium name="Lawrence Berkeley National Laboratory"/>
            <person name="Nybo J.L."/>
            <person name="Vesth T.C."/>
            <person name="Theobald S."/>
            <person name="Frisvad J.C."/>
            <person name="Larsen T.O."/>
            <person name="Kjaerboelling I."/>
            <person name="Rothschild-Mancinelli K."/>
            <person name="Lyhne E.K."/>
            <person name="Kogle M.E."/>
            <person name="Barry K."/>
            <person name="Clum A."/>
            <person name="Na H."/>
            <person name="Ledsgaard L."/>
            <person name="Lin J."/>
            <person name="Lipzen A."/>
            <person name="Kuo A."/>
            <person name="Riley R."/>
            <person name="Mondo S."/>
            <person name="Labutti K."/>
            <person name="Haridas S."/>
            <person name="Pangalinan J."/>
            <person name="Salamov A.A."/>
            <person name="Simmons B.A."/>
            <person name="Magnuson J.K."/>
            <person name="Chen J."/>
            <person name="Drula E."/>
            <person name="Henrissat B."/>
            <person name="Wiebenga A."/>
            <person name="Lubbers R.J."/>
            <person name="Gomes A.C."/>
            <person name="Makela M.R."/>
            <person name="Stajich J."/>
            <person name="Grigoriev I.V."/>
            <person name="Mortensen U.H."/>
            <person name="De Vries R.P."/>
            <person name="Baker S.E."/>
            <person name="Andersen M.R."/>
        </authorList>
    </citation>
    <scope>NUCLEOTIDE SEQUENCE [LARGE SCALE GENOMIC DNA]</scope>
    <source>
        <strain evidence="1 2">CBS 123904</strain>
    </source>
</reference>
<proteinExistence type="predicted"/>
<keyword evidence="2" id="KW-1185">Reference proteome</keyword>
<comment type="caution">
    <text evidence="1">The sequence shown here is derived from an EMBL/GenBank/DDBJ whole genome shotgun (WGS) entry which is preliminary data.</text>
</comment>
<evidence type="ECO:0008006" key="3">
    <source>
        <dbReference type="Google" id="ProtNLM"/>
    </source>
</evidence>
<protein>
    <recommendedName>
        <fullName evidence="3">YCII-related domain-containing protein</fullName>
    </recommendedName>
</protein>
<dbReference type="InterPro" id="IPR011008">
    <property type="entry name" value="Dimeric_a/b-barrel"/>
</dbReference>
<evidence type="ECO:0000313" key="2">
    <source>
        <dbReference type="Proteomes" id="UP001610446"/>
    </source>
</evidence>
<evidence type="ECO:0000313" key="1">
    <source>
        <dbReference type="EMBL" id="KAL2851008.1"/>
    </source>
</evidence>
<gene>
    <name evidence="1" type="ORF">BJY01DRAFT_233071</name>
</gene>
<name>A0ABR4KIG8_9EURO</name>